<proteinExistence type="predicted"/>
<accession>A0A8R1EAV4</accession>
<name>A0A8R1EAV4_CAEJA</name>
<organism evidence="1 2">
    <name type="scientific">Caenorhabditis japonica</name>
    <dbReference type="NCBI Taxonomy" id="281687"/>
    <lineage>
        <taxon>Eukaryota</taxon>
        <taxon>Metazoa</taxon>
        <taxon>Ecdysozoa</taxon>
        <taxon>Nematoda</taxon>
        <taxon>Chromadorea</taxon>
        <taxon>Rhabditida</taxon>
        <taxon>Rhabditina</taxon>
        <taxon>Rhabditomorpha</taxon>
        <taxon>Rhabditoidea</taxon>
        <taxon>Rhabditidae</taxon>
        <taxon>Peloderinae</taxon>
        <taxon>Caenorhabditis</taxon>
    </lineage>
</organism>
<dbReference type="Proteomes" id="UP000005237">
    <property type="component" value="Unassembled WGS sequence"/>
</dbReference>
<evidence type="ECO:0000313" key="2">
    <source>
        <dbReference type="Proteomes" id="UP000005237"/>
    </source>
</evidence>
<reference evidence="2" key="1">
    <citation type="submission" date="2010-08" db="EMBL/GenBank/DDBJ databases">
        <authorList>
            <consortium name="Caenorhabditis japonica Sequencing Consortium"/>
            <person name="Wilson R.K."/>
        </authorList>
    </citation>
    <scope>NUCLEOTIDE SEQUENCE [LARGE SCALE GENOMIC DNA]</scope>
    <source>
        <strain evidence="2">DF5081</strain>
    </source>
</reference>
<dbReference type="EnsemblMetazoa" id="CJA28364.1">
    <property type="protein sequence ID" value="CJA28364.1"/>
    <property type="gene ID" value="WBGene00183938"/>
</dbReference>
<evidence type="ECO:0000313" key="1">
    <source>
        <dbReference type="EnsemblMetazoa" id="CJA28364.1"/>
    </source>
</evidence>
<dbReference type="AlphaFoldDB" id="A0A8R1EAV4"/>
<sequence>MNRQISRISQGLHNNSVKFRKRRIPIPIRKFHKEEEELVPDVRPVGMCPRDAQMTNVFVQLFKTLTDSP</sequence>
<protein>
    <submittedName>
        <fullName evidence="1">Uncharacterized protein</fullName>
    </submittedName>
</protein>
<keyword evidence="2" id="KW-1185">Reference proteome</keyword>
<reference evidence="1" key="2">
    <citation type="submission" date="2022-06" db="UniProtKB">
        <authorList>
            <consortium name="EnsemblMetazoa"/>
        </authorList>
    </citation>
    <scope>IDENTIFICATION</scope>
    <source>
        <strain evidence="1">DF5081</strain>
    </source>
</reference>